<comment type="caution">
    <text evidence="1">The sequence shown here is derived from an EMBL/GenBank/DDBJ whole genome shotgun (WGS) entry which is preliminary data.</text>
</comment>
<proteinExistence type="predicted"/>
<organism evidence="1 2">
    <name type="scientific">Ambrosiozyma monospora</name>
    <name type="common">Yeast</name>
    <name type="synonym">Endomycopsis monosporus</name>
    <dbReference type="NCBI Taxonomy" id="43982"/>
    <lineage>
        <taxon>Eukaryota</taxon>
        <taxon>Fungi</taxon>
        <taxon>Dikarya</taxon>
        <taxon>Ascomycota</taxon>
        <taxon>Saccharomycotina</taxon>
        <taxon>Pichiomycetes</taxon>
        <taxon>Pichiales</taxon>
        <taxon>Pichiaceae</taxon>
        <taxon>Ambrosiozyma</taxon>
    </lineage>
</organism>
<sequence>MFQNPNARSSGLKFESAQELTFIFDTPAGTLRRDNDDFAQLWTSSVHRIHNTITKTTVITNNHIETSIKSYGSAREITTAFKTDIERLSILQKKKEKM</sequence>
<evidence type="ECO:0000313" key="1">
    <source>
        <dbReference type="EMBL" id="GMG55517.1"/>
    </source>
</evidence>
<gene>
    <name evidence="1" type="ORF">Amon01_000759200</name>
</gene>
<accession>A0A9W6Z3I8</accession>
<name>A0A9W6Z3I8_AMBMO</name>
<dbReference type="EMBL" id="BSXU01005707">
    <property type="protein sequence ID" value="GMG55517.1"/>
    <property type="molecule type" value="Genomic_DNA"/>
</dbReference>
<evidence type="ECO:0000313" key="2">
    <source>
        <dbReference type="Proteomes" id="UP001165063"/>
    </source>
</evidence>
<keyword evidence="2" id="KW-1185">Reference proteome</keyword>
<reference evidence="1" key="1">
    <citation type="submission" date="2023-04" db="EMBL/GenBank/DDBJ databases">
        <title>Ambrosiozyma monospora NBRC 1965.</title>
        <authorList>
            <person name="Ichikawa N."/>
            <person name="Sato H."/>
            <person name="Tonouchi N."/>
        </authorList>
    </citation>
    <scope>NUCLEOTIDE SEQUENCE</scope>
    <source>
        <strain evidence="1">NBRC 1965</strain>
    </source>
</reference>
<protein>
    <submittedName>
        <fullName evidence="1">Unnamed protein product</fullName>
    </submittedName>
</protein>
<dbReference type="Proteomes" id="UP001165063">
    <property type="component" value="Unassembled WGS sequence"/>
</dbReference>
<dbReference type="AlphaFoldDB" id="A0A9W6Z3I8"/>